<dbReference type="AlphaFoldDB" id="A0A3P3ECJ2"/>
<accession>A0A3P3ECJ2</accession>
<evidence type="ECO:0000313" key="2">
    <source>
        <dbReference type="EMBL" id="RRH84105.1"/>
    </source>
</evidence>
<keyword evidence="1" id="KW-0812">Transmembrane</keyword>
<gene>
    <name evidence="2" type="ORF">EH244_24325</name>
</gene>
<evidence type="ECO:0008006" key="4">
    <source>
        <dbReference type="Google" id="ProtNLM"/>
    </source>
</evidence>
<feature type="transmembrane region" description="Helical" evidence="1">
    <location>
        <begin position="149"/>
        <end position="169"/>
    </location>
</feature>
<feature type="transmembrane region" description="Helical" evidence="1">
    <location>
        <begin position="215"/>
        <end position="239"/>
    </location>
</feature>
<name>A0A3P3ECJ2_9BURK</name>
<dbReference type="RefSeq" id="WP_124960887.1">
    <property type="nucleotide sequence ID" value="NZ_CBFHCE010000028.1"/>
</dbReference>
<feature type="transmembrane region" description="Helical" evidence="1">
    <location>
        <begin position="110"/>
        <end position="129"/>
    </location>
</feature>
<organism evidence="2 3">
    <name type="scientific">Variovorax beijingensis</name>
    <dbReference type="NCBI Taxonomy" id="2496117"/>
    <lineage>
        <taxon>Bacteria</taxon>
        <taxon>Pseudomonadati</taxon>
        <taxon>Pseudomonadota</taxon>
        <taxon>Betaproteobacteria</taxon>
        <taxon>Burkholderiales</taxon>
        <taxon>Comamonadaceae</taxon>
        <taxon>Variovorax</taxon>
    </lineage>
</organism>
<proteinExistence type="predicted"/>
<keyword evidence="1" id="KW-1133">Transmembrane helix</keyword>
<dbReference type="Proteomes" id="UP000271590">
    <property type="component" value="Unassembled WGS sequence"/>
</dbReference>
<reference evidence="2 3" key="1">
    <citation type="submission" date="2018-11" db="EMBL/GenBank/DDBJ databases">
        <title>The genome of Variovorax sp T529.</title>
        <authorList>
            <person name="Gao J."/>
        </authorList>
    </citation>
    <scope>NUCLEOTIDE SEQUENCE [LARGE SCALE GENOMIC DNA]</scope>
    <source>
        <strain evidence="2 3">T529</strain>
    </source>
</reference>
<feature type="transmembrane region" description="Helical" evidence="1">
    <location>
        <begin position="77"/>
        <end position="103"/>
    </location>
</feature>
<evidence type="ECO:0000256" key="1">
    <source>
        <dbReference type="SAM" id="Phobius"/>
    </source>
</evidence>
<protein>
    <recommendedName>
        <fullName evidence="4">Cobalt transporter subunit CbtA</fullName>
    </recommendedName>
</protein>
<dbReference type="Pfam" id="PF09490">
    <property type="entry name" value="CbtA"/>
    <property type="match status" value="1"/>
</dbReference>
<feature type="transmembrane region" description="Helical" evidence="1">
    <location>
        <begin position="176"/>
        <end position="195"/>
    </location>
</feature>
<sequence>MIFQRLIWSALAAAVLVGSVQTGVQHWQATPIIQAAESYESQKAAPVADHGHDAAHAHGAVAEASQWQPEDGAERSFWSWVANMLHAFSMALLVLAAMGVCLWRGTRMRSLPLALLVSAAGWLSFHFWPSLGLPAEIPGMDAARLGSRQGWWVLAAAGAALACISLAGLRSALRWPAAAAWLALPFVVGAPQAAGDPFAGFGPEAQAALRALDARFIWVTTWISLSFWASTGVACGLAFERWLRPALAAAFGHARTAQALEVNP</sequence>
<evidence type="ECO:0000313" key="3">
    <source>
        <dbReference type="Proteomes" id="UP000271590"/>
    </source>
</evidence>
<keyword evidence="1" id="KW-0472">Membrane</keyword>
<comment type="caution">
    <text evidence="2">The sequence shown here is derived from an EMBL/GenBank/DDBJ whole genome shotgun (WGS) entry which is preliminary data.</text>
</comment>
<dbReference type="InterPro" id="IPR012666">
    <property type="entry name" value="CbtA_put"/>
</dbReference>
<dbReference type="EMBL" id="RQXU01000019">
    <property type="protein sequence ID" value="RRH84105.1"/>
    <property type="molecule type" value="Genomic_DNA"/>
</dbReference>